<dbReference type="InterPro" id="IPR001646">
    <property type="entry name" value="5peptide_repeat"/>
</dbReference>
<evidence type="ECO:0000313" key="2">
    <source>
        <dbReference type="Proteomes" id="UP001180754"/>
    </source>
</evidence>
<reference evidence="1" key="1">
    <citation type="submission" date="2024-05" db="EMBL/GenBank/DDBJ databases">
        <title>30 novel species of actinomycetes from the DSMZ collection.</title>
        <authorList>
            <person name="Nouioui I."/>
        </authorList>
    </citation>
    <scope>NUCLEOTIDE SEQUENCE</scope>
    <source>
        <strain evidence="1">DSM 41529</strain>
    </source>
</reference>
<dbReference type="Proteomes" id="UP001180754">
    <property type="component" value="Unassembled WGS sequence"/>
</dbReference>
<accession>A0ABU2X9W3</accession>
<dbReference type="PANTHER" id="PTHR14136:SF37">
    <property type="entry name" value="PENTAPEPTIDE REPEAT-CONTAINING PROTEIN"/>
    <property type="match status" value="1"/>
</dbReference>
<dbReference type="RefSeq" id="WP_311723061.1">
    <property type="nucleotide sequence ID" value="NZ_JAVRFD010000003.1"/>
</dbReference>
<proteinExistence type="predicted"/>
<dbReference type="EMBL" id="JAVRFD010000003">
    <property type="protein sequence ID" value="MDT0542701.1"/>
    <property type="molecule type" value="Genomic_DNA"/>
</dbReference>
<dbReference type="PANTHER" id="PTHR14136">
    <property type="entry name" value="BTB_POZ DOMAIN-CONTAINING PROTEIN KCTD9"/>
    <property type="match status" value="1"/>
</dbReference>
<evidence type="ECO:0000313" key="1">
    <source>
        <dbReference type="EMBL" id="MDT0542701.1"/>
    </source>
</evidence>
<dbReference type="InterPro" id="IPR051082">
    <property type="entry name" value="Pentapeptide-BTB/POZ_domain"/>
</dbReference>
<protein>
    <submittedName>
        <fullName evidence="1">Pentapeptide repeat-containing protein</fullName>
    </submittedName>
</protein>
<sequence>MSRKRETPAVGTPATAPDRLALRADCANCFGLCCVALPFAASADFAVDKPAGRPCTNLQADFRCGIHAHLRERGFSGCTVFDCFGAGQKVSQVTFGGRDWRQAPDTAPRMFEVFPVMRALHELLWYVTEALALPPARPVHADLRRALEDIDALTRGSAEALAGVDVAALRQEVNALLLRTSELVRARVPGRKKNHRGADLIGARLKGADLRGANLRGARLIAADLTGADLRTADLIGVDFRDAELTGADLTGAVFLTQAQLNAAKGDATTRLPRTLSRPAHWPSGE</sequence>
<keyword evidence="2" id="KW-1185">Reference proteome</keyword>
<dbReference type="SUPFAM" id="SSF141571">
    <property type="entry name" value="Pentapeptide repeat-like"/>
    <property type="match status" value="1"/>
</dbReference>
<organism evidence="1 2">
    <name type="scientific">Streptomyces lonegramiae</name>
    <dbReference type="NCBI Taxonomy" id="3075524"/>
    <lineage>
        <taxon>Bacteria</taxon>
        <taxon>Bacillati</taxon>
        <taxon>Actinomycetota</taxon>
        <taxon>Actinomycetes</taxon>
        <taxon>Kitasatosporales</taxon>
        <taxon>Streptomycetaceae</taxon>
        <taxon>Streptomyces</taxon>
    </lineage>
</organism>
<dbReference type="Pfam" id="PF00805">
    <property type="entry name" value="Pentapeptide"/>
    <property type="match status" value="2"/>
</dbReference>
<comment type="caution">
    <text evidence="1">The sequence shown here is derived from an EMBL/GenBank/DDBJ whole genome shotgun (WGS) entry which is preliminary data.</text>
</comment>
<dbReference type="Gene3D" id="2.160.20.80">
    <property type="entry name" value="E3 ubiquitin-protein ligase SopA"/>
    <property type="match status" value="1"/>
</dbReference>
<name>A0ABU2X9W3_9ACTN</name>
<gene>
    <name evidence="1" type="ORF">RND15_08220</name>
</gene>